<dbReference type="RefSeq" id="WP_137024476.1">
    <property type="nucleotide sequence ID" value="NZ_SZNT01000478.1"/>
</dbReference>
<evidence type="ECO:0000259" key="4">
    <source>
        <dbReference type="Pfam" id="PF00557"/>
    </source>
</evidence>
<dbReference type="Pfam" id="PF00557">
    <property type="entry name" value="Peptidase_M24"/>
    <property type="match status" value="1"/>
</dbReference>
<dbReference type="PANTHER" id="PTHR46112">
    <property type="entry name" value="AMINOPEPTIDASE"/>
    <property type="match status" value="1"/>
</dbReference>
<dbReference type="Gene3D" id="3.90.230.10">
    <property type="entry name" value="Creatinase/methionine aminopeptidase superfamily"/>
    <property type="match status" value="1"/>
</dbReference>
<accession>A0A9X8ZDC0</accession>
<dbReference type="InterPro" id="IPR001131">
    <property type="entry name" value="Peptidase_M24B_aminopep-P_CS"/>
</dbReference>
<dbReference type="InterPro" id="IPR029149">
    <property type="entry name" value="Creatin/AminoP/Spt16_N"/>
</dbReference>
<keyword evidence="6" id="KW-0031">Aminopeptidase</keyword>
<evidence type="ECO:0000259" key="5">
    <source>
        <dbReference type="Pfam" id="PF01321"/>
    </source>
</evidence>
<comment type="similarity">
    <text evidence="3">Belongs to the peptidase M24B family.</text>
</comment>
<name>A0A9X8ZDC0_9BACI</name>
<comment type="caution">
    <text evidence="6">The sequence shown here is derived from an EMBL/GenBank/DDBJ whole genome shotgun (WGS) entry which is preliminary data.</text>
</comment>
<dbReference type="InterPro" id="IPR000994">
    <property type="entry name" value="Pept_M24"/>
</dbReference>
<gene>
    <name evidence="6" type="ORF">FC678_22395</name>
</gene>
<dbReference type="AlphaFoldDB" id="A0A9X8ZDC0"/>
<dbReference type="GO" id="GO:0046872">
    <property type="term" value="F:metal ion binding"/>
    <property type="evidence" value="ECO:0007669"/>
    <property type="project" value="UniProtKB-KW"/>
</dbReference>
<dbReference type="InterPro" id="IPR036005">
    <property type="entry name" value="Creatinase/aminopeptidase-like"/>
</dbReference>
<feature type="domain" description="Creatinase N-terminal" evidence="5">
    <location>
        <begin position="6"/>
        <end position="142"/>
    </location>
</feature>
<feature type="domain" description="Peptidase M24" evidence="4">
    <location>
        <begin position="149"/>
        <end position="358"/>
    </location>
</feature>
<dbReference type="PROSITE" id="PS00491">
    <property type="entry name" value="PROLINE_PEPTIDASE"/>
    <property type="match status" value="1"/>
</dbReference>
<dbReference type="PANTHER" id="PTHR46112:SF2">
    <property type="entry name" value="XAA-PRO AMINOPEPTIDASE P-RELATED"/>
    <property type="match status" value="1"/>
</dbReference>
<proteinExistence type="inferred from homology"/>
<protein>
    <submittedName>
        <fullName evidence="6">Aminopeptidase P family protein</fullName>
    </submittedName>
</protein>
<dbReference type="EMBL" id="SZNT01000478">
    <property type="protein sequence ID" value="TKH07702.1"/>
    <property type="molecule type" value="Genomic_DNA"/>
</dbReference>
<keyword evidence="2" id="KW-0378">Hydrolase</keyword>
<evidence type="ECO:0000313" key="7">
    <source>
        <dbReference type="Proteomes" id="UP000309170"/>
    </source>
</evidence>
<dbReference type="InterPro" id="IPR000587">
    <property type="entry name" value="Creatinase_N"/>
</dbReference>
<dbReference type="SUPFAM" id="SSF53092">
    <property type="entry name" value="Creatinase/prolidase N-terminal domain"/>
    <property type="match status" value="1"/>
</dbReference>
<evidence type="ECO:0000256" key="1">
    <source>
        <dbReference type="ARBA" id="ARBA00022723"/>
    </source>
</evidence>
<organism evidence="6 7">
    <name type="scientific">Peribacillus simplex</name>
    <dbReference type="NCBI Taxonomy" id="1478"/>
    <lineage>
        <taxon>Bacteria</taxon>
        <taxon>Bacillati</taxon>
        <taxon>Bacillota</taxon>
        <taxon>Bacilli</taxon>
        <taxon>Bacillales</taxon>
        <taxon>Bacillaceae</taxon>
        <taxon>Peribacillus</taxon>
    </lineage>
</organism>
<keyword evidence="6" id="KW-0645">Protease</keyword>
<evidence type="ECO:0000256" key="2">
    <source>
        <dbReference type="ARBA" id="ARBA00022801"/>
    </source>
</evidence>
<evidence type="ECO:0000256" key="3">
    <source>
        <dbReference type="RuleBase" id="RU000590"/>
    </source>
</evidence>
<dbReference type="Pfam" id="PF01321">
    <property type="entry name" value="Creatinase_N"/>
    <property type="match status" value="1"/>
</dbReference>
<evidence type="ECO:0000313" key="6">
    <source>
        <dbReference type="EMBL" id="TKH07702.1"/>
    </source>
</evidence>
<sequence>MNFNKRLDKLRGFMENEKLTAVLLTDPLNQCYMTGFEIITYSRPIFTLVTKDECILIVPGLEEEHAKLHAEFDRIFVYYEHPEKADQINPVELIIKCLQAQKGERRLGIESRYLPFELASILQRENWELADITSEMIKMRAIKSVKELEKMRQVCSLAVGSVQAAFRALKVGITELEIEDAAARASYQKASYLYPDSSFISRGMSPSGIERTILPHVFSNLRKIELGDGLIITRITSLDGYKGECERTCFVGEPNAKQRELFEVMVNAQKAALDTIKAGVKTNDVDVAARSIIQEAGYGENAVHRTGHSIGLAVHEAPFFRFDDNSILKEGMTFTVEPGIYVPGLGGFRHSDTILVTKNGYEMLTECPRSIEELTFNPIAHK</sequence>
<dbReference type="SUPFAM" id="SSF55920">
    <property type="entry name" value="Creatinase/aminopeptidase"/>
    <property type="match status" value="1"/>
</dbReference>
<dbReference type="Proteomes" id="UP000309170">
    <property type="component" value="Unassembled WGS sequence"/>
</dbReference>
<keyword evidence="1 3" id="KW-0479">Metal-binding</keyword>
<dbReference type="Gene3D" id="3.40.350.10">
    <property type="entry name" value="Creatinase/prolidase N-terminal domain"/>
    <property type="match status" value="1"/>
</dbReference>
<dbReference type="GO" id="GO:0004177">
    <property type="term" value="F:aminopeptidase activity"/>
    <property type="evidence" value="ECO:0007669"/>
    <property type="project" value="UniProtKB-KW"/>
</dbReference>
<dbReference type="InterPro" id="IPR050659">
    <property type="entry name" value="Peptidase_M24B"/>
</dbReference>
<reference evidence="6 7" key="1">
    <citation type="journal article" date="2019" name="Environ. Microbiol.">
        <title>An active ?-lactamase is a part of an orchestrated cell wall stress resistance network of Bacillus subtilis and related rhizosphere species.</title>
        <authorList>
            <person name="Bucher T."/>
            <person name="Keren-Paz A."/>
            <person name="Hausser J."/>
            <person name="Olender T."/>
            <person name="Cytryn E."/>
            <person name="Kolodkin-Gal I."/>
        </authorList>
    </citation>
    <scope>NUCLEOTIDE SEQUENCE [LARGE SCALE GENOMIC DNA]</scope>
    <source>
        <strain evidence="6 7">I4</strain>
    </source>
</reference>